<dbReference type="GO" id="GO:0008168">
    <property type="term" value="F:methyltransferase activity"/>
    <property type="evidence" value="ECO:0007669"/>
    <property type="project" value="UniProtKB-KW"/>
</dbReference>
<dbReference type="RefSeq" id="WP_343760040.1">
    <property type="nucleotide sequence ID" value="NZ_BAAACG010000008.1"/>
</dbReference>
<evidence type="ECO:0000313" key="3">
    <source>
        <dbReference type="Proteomes" id="UP001501510"/>
    </source>
</evidence>
<keyword evidence="3" id="KW-1185">Reference proteome</keyword>
<dbReference type="GO" id="GO:0032259">
    <property type="term" value="P:methylation"/>
    <property type="evidence" value="ECO:0007669"/>
    <property type="project" value="UniProtKB-KW"/>
</dbReference>
<feature type="domain" description="Uroporphyrinogen decarboxylase (URO-D)" evidence="1">
    <location>
        <begin position="9"/>
        <end position="346"/>
    </location>
</feature>
<sequence>MNINKNKMTPKERIDCYFKGEEVDRLPTSIMIEETAAVYAGINVKDYYFDADKMLEVEKFKVRNLGLDNSEIGVTLRGIGEALGSKLIYPSDRASYVIDPVLKDYKMLDNMKVINPYKDGRFPIILKGLGKIKKELGSEACIGSTIPGPMTAATSVRGIDNLMRDFIKNKEGVHNLLDFVTECNLAFAKAVYEEYGIVCGIGDPVCSGNLISYKQFEKVVEPYLRKTIDGIYEITGQKTSLYICGKTKQMWSSIGNMNIAGFSIGNYEDMGELKEELGNKVFIGGNVDPVSIIRNGTVQDVDKAVKSCIQKASDNPKGYIVGVGCYIPSESPIENIKTIIKATKKYSSGIRIGESI</sequence>
<proteinExistence type="predicted"/>
<dbReference type="SUPFAM" id="SSF51726">
    <property type="entry name" value="UROD/MetE-like"/>
    <property type="match status" value="1"/>
</dbReference>
<accession>A0ABN1JDV3</accession>
<dbReference type="InterPro" id="IPR000257">
    <property type="entry name" value="Uroporphyrinogen_deCOase"/>
</dbReference>
<organism evidence="2 3">
    <name type="scientific">Clostridium oceanicum</name>
    <dbReference type="NCBI Taxonomy" id="1543"/>
    <lineage>
        <taxon>Bacteria</taxon>
        <taxon>Bacillati</taxon>
        <taxon>Bacillota</taxon>
        <taxon>Clostridia</taxon>
        <taxon>Eubacteriales</taxon>
        <taxon>Clostridiaceae</taxon>
        <taxon>Clostridium</taxon>
    </lineage>
</organism>
<comment type="caution">
    <text evidence="2">The sequence shown here is derived from an EMBL/GenBank/DDBJ whole genome shotgun (WGS) entry which is preliminary data.</text>
</comment>
<dbReference type="PANTHER" id="PTHR47099">
    <property type="entry name" value="METHYLCOBAMIDE:COM METHYLTRANSFERASE MTBA"/>
    <property type="match status" value="1"/>
</dbReference>
<dbReference type="InterPro" id="IPR038071">
    <property type="entry name" value="UROD/MetE-like_sf"/>
</dbReference>
<evidence type="ECO:0000259" key="1">
    <source>
        <dbReference type="Pfam" id="PF01208"/>
    </source>
</evidence>
<dbReference type="Proteomes" id="UP001501510">
    <property type="component" value="Unassembled WGS sequence"/>
</dbReference>
<dbReference type="Gene3D" id="3.20.20.210">
    <property type="match status" value="1"/>
</dbReference>
<keyword evidence="2" id="KW-0808">Transferase</keyword>
<keyword evidence="2" id="KW-0489">Methyltransferase</keyword>
<dbReference type="InterPro" id="IPR052024">
    <property type="entry name" value="Methanogen_methyltrans"/>
</dbReference>
<name>A0ABN1JDV3_9CLOT</name>
<protein>
    <submittedName>
        <fullName evidence="2">Methylcobamide--CoM methyltransferase</fullName>
    </submittedName>
</protein>
<reference evidence="2 3" key="1">
    <citation type="journal article" date="2019" name="Int. J. Syst. Evol. Microbiol.">
        <title>The Global Catalogue of Microorganisms (GCM) 10K type strain sequencing project: providing services to taxonomists for standard genome sequencing and annotation.</title>
        <authorList>
            <consortium name="The Broad Institute Genomics Platform"/>
            <consortium name="The Broad Institute Genome Sequencing Center for Infectious Disease"/>
            <person name="Wu L."/>
            <person name="Ma J."/>
        </authorList>
    </citation>
    <scope>NUCLEOTIDE SEQUENCE [LARGE SCALE GENOMIC DNA]</scope>
    <source>
        <strain evidence="2 3">JCM 1407</strain>
    </source>
</reference>
<gene>
    <name evidence="2" type="ORF">GCM10008906_12880</name>
</gene>
<dbReference type="EMBL" id="BAAACG010000008">
    <property type="protein sequence ID" value="GAA0737116.1"/>
    <property type="molecule type" value="Genomic_DNA"/>
</dbReference>
<dbReference type="CDD" id="cd03465">
    <property type="entry name" value="URO-D_like"/>
    <property type="match status" value="1"/>
</dbReference>
<dbReference type="PANTHER" id="PTHR47099:SF1">
    <property type="entry name" value="METHYLCOBAMIDE:COM METHYLTRANSFERASE MTBA"/>
    <property type="match status" value="1"/>
</dbReference>
<evidence type="ECO:0000313" key="2">
    <source>
        <dbReference type="EMBL" id="GAA0737116.1"/>
    </source>
</evidence>
<dbReference type="Pfam" id="PF01208">
    <property type="entry name" value="URO-D"/>
    <property type="match status" value="1"/>
</dbReference>